<dbReference type="SUPFAM" id="SSF54236">
    <property type="entry name" value="Ubiquitin-like"/>
    <property type="match status" value="1"/>
</dbReference>
<evidence type="ECO:0000256" key="4">
    <source>
        <dbReference type="ARBA" id="ARBA00004906"/>
    </source>
</evidence>
<dbReference type="Pfam" id="PF09380">
    <property type="entry name" value="FERM_C"/>
    <property type="match status" value="1"/>
</dbReference>
<evidence type="ECO:0000256" key="3">
    <source>
        <dbReference type="ARBA" id="ARBA00004496"/>
    </source>
</evidence>
<dbReference type="InterPro" id="IPR014352">
    <property type="entry name" value="FERM/acyl-CoA-bd_prot_sf"/>
</dbReference>
<reference evidence="16" key="1">
    <citation type="journal article" date="2014" name="Insect Biochem. Mol. Biol.">
        <title>An insight into the sialome of the frog biting fly, Corethrella appendiculata.</title>
        <authorList>
            <person name="Ribeiro J.M.C."/>
            <person name="Chagas A.C."/>
            <person name="Pham V.M."/>
            <person name="Lounibos L.P."/>
            <person name="Calvo E."/>
        </authorList>
    </citation>
    <scope>NUCLEOTIDE SEQUENCE</scope>
    <source>
        <tissue evidence="16">Salivary glands</tissue>
    </source>
</reference>
<dbReference type="UniPathway" id="UPA00143"/>
<comment type="catalytic activity">
    <reaction evidence="1">
        <text>S-ubiquitinyl-[E2 ubiquitin-conjugating enzyme]-L-cysteine + [acceptor protein]-L-lysine = [E2 ubiquitin-conjugating enzyme]-L-cysteine + N(6)-ubiquitinyl-[acceptor protein]-L-lysine.</text>
        <dbReference type="EC" id="2.3.2.27"/>
    </reaction>
</comment>
<dbReference type="GO" id="GO:0008270">
    <property type="term" value="F:zinc ion binding"/>
    <property type="evidence" value="ECO:0007669"/>
    <property type="project" value="UniProtKB-KW"/>
</dbReference>
<sequence>MWVLVNLPNNKTVGVQCDPKKNSQECLEKVCQDLGIICETDYFGLVHVRDDYDHQTNAKQWINLRNPLGRHGNERGPILLSLLVKFWVPAHLILQENVRNLFYIQARQELLDGHLKASSWENAAKLIAFLVHADGYKCTKNGHVKLQSSSFGNDENAIPVTIINNNRRPSKRKCSENESIKLESTSMYENYNVRVNSEEKMPENFYEMVTKEHEKLTDFKMTSNSAKYWLLEEISTLNGYGEEIFDGNIPNENTGKCKIGVSPHGLAIYKDEEKHNIPFTAVESAKSSRKSFRLTYLSEDHQSTNLEIKLNCHRAAAALYRSITEKHAFYSCETVRSAVTKQFIRDLKGTIASMFNEDTELGKRYVFDIRRTCREVYDNSRRILLNRGIDVNNLQQQQQQQQLQQNFDDTSDSCQKVLNEKAEMEKLVDGRILEALTCRICMDNEIDTMFAPCGHVTSCQECSEKCDRCPLCRASINSVNKIFLPTELRDRHLTFTGNLHPITVE</sequence>
<dbReference type="InterPro" id="IPR019749">
    <property type="entry name" value="Band_41_domain"/>
</dbReference>
<dbReference type="InterPro" id="IPR011993">
    <property type="entry name" value="PH-like_dom_sf"/>
</dbReference>
<keyword evidence="11" id="KW-0862">Zinc</keyword>
<dbReference type="GO" id="GO:0061630">
    <property type="term" value="F:ubiquitin protein ligase activity"/>
    <property type="evidence" value="ECO:0007669"/>
    <property type="project" value="UniProtKB-EC"/>
</dbReference>
<dbReference type="Gene3D" id="2.30.29.30">
    <property type="entry name" value="Pleckstrin-homology domain (PH domain)/Phosphotyrosine-binding domain (PTB)"/>
    <property type="match status" value="1"/>
</dbReference>
<evidence type="ECO:0000256" key="6">
    <source>
        <dbReference type="ARBA" id="ARBA00022490"/>
    </source>
</evidence>
<dbReference type="InterPro" id="IPR001841">
    <property type="entry name" value="Znf_RING"/>
</dbReference>
<dbReference type="CDD" id="cd16510">
    <property type="entry name" value="RING-HC_IAPs"/>
    <property type="match status" value="1"/>
</dbReference>
<dbReference type="SMART" id="SM01196">
    <property type="entry name" value="FERM_C"/>
    <property type="match status" value="1"/>
</dbReference>
<keyword evidence="6" id="KW-0963">Cytoplasm</keyword>
<comment type="pathway">
    <text evidence="4">Protein modification; protein ubiquitination.</text>
</comment>
<dbReference type="CDD" id="cd13195">
    <property type="entry name" value="FERM_C_MYLIP_IDOL"/>
    <property type="match status" value="1"/>
</dbReference>
<dbReference type="GO" id="GO:0071944">
    <property type="term" value="C:cell periphery"/>
    <property type="evidence" value="ECO:0007669"/>
    <property type="project" value="UniProtKB-ARBA"/>
</dbReference>
<dbReference type="InterPro" id="IPR029071">
    <property type="entry name" value="Ubiquitin-like_domsf"/>
</dbReference>
<dbReference type="FunFam" id="1.10.1170.10:FF:000002">
    <property type="entry name" value="Baculoviral IAP repeat containing 7"/>
    <property type="match status" value="1"/>
</dbReference>
<dbReference type="InterPro" id="IPR035963">
    <property type="entry name" value="FERM_2"/>
</dbReference>
<evidence type="ECO:0000259" key="14">
    <source>
        <dbReference type="PROSITE" id="PS50057"/>
    </source>
</evidence>
<accession>U5EYX6</accession>
<dbReference type="InterPro" id="IPR018980">
    <property type="entry name" value="FERM_PH-like_C"/>
</dbReference>
<name>U5EYX6_9DIPT</name>
<keyword evidence="8" id="KW-0479">Metal-binding</keyword>
<dbReference type="EMBL" id="GANO01000059">
    <property type="protein sequence ID" value="JAB59812.1"/>
    <property type="molecule type" value="mRNA"/>
</dbReference>
<evidence type="ECO:0000259" key="15">
    <source>
        <dbReference type="PROSITE" id="PS50089"/>
    </source>
</evidence>
<evidence type="ECO:0000256" key="5">
    <source>
        <dbReference type="ARBA" id="ARBA00012483"/>
    </source>
</evidence>
<keyword evidence="12" id="KW-0965">Cell junction</keyword>
<evidence type="ECO:0000256" key="8">
    <source>
        <dbReference type="ARBA" id="ARBA00022723"/>
    </source>
</evidence>
<evidence type="ECO:0000256" key="9">
    <source>
        <dbReference type="ARBA" id="ARBA00022771"/>
    </source>
</evidence>
<proteinExistence type="evidence at transcript level"/>
<evidence type="ECO:0000256" key="2">
    <source>
        <dbReference type="ARBA" id="ARBA00004282"/>
    </source>
</evidence>
<evidence type="ECO:0000256" key="10">
    <source>
        <dbReference type="ARBA" id="ARBA00022786"/>
    </source>
</evidence>
<dbReference type="AlphaFoldDB" id="U5EYX6"/>
<dbReference type="Pfam" id="PF09379">
    <property type="entry name" value="FERM_N"/>
    <property type="match status" value="1"/>
</dbReference>
<dbReference type="SUPFAM" id="SSF57850">
    <property type="entry name" value="RING/U-box"/>
    <property type="match status" value="1"/>
</dbReference>
<dbReference type="InterPro" id="IPR041790">
    <property type="entry name" value="MYLIP_FERM_C"/>
</dbReference>
<evidence type="ECO:0000313" key="16">
    <source>
        <dbReference type="EMBL" id="JAB59812.1"/>
    </source>
</evidence>
<dbReference type="PANTHER" id="PTHR23280:SF13">
    <property type="entry name" value="E3 UBIQUITIN-PROTEIN LIGASE MYLIP"/>
    <property type="match status" value="1"/>
</dbReference>
<keyword evidence="7" id="KW-0808">Transferase</keyword>
<dbReference type="GO" id="GO:0006511">
    <property type="term" value="P:ubiquitin-dependent protein catabolic process"/>
    <property type="evidence" value="ECO:0007669"/>
    <property type="project" value="TreeGrafter"/>
</dbReference>
<dbReference type="CDD" id="cd14473">
    <property type="entry name" value="FERM_B-lobe"/>
    <property type="match status" value="1"/>
</dbReference>
<dbReference type="GO" id="GO:0070161">
    <property type="term" value="C:anchoring junction"/>
    <property type="evidence" value="ECO:0007669"/>
    <property type="project" value="UniProtKB-SubCell"/>
</dbReference>
<dbReference type="SUPFAM" id="SSF47031">
    <property type="entry name" value="Second domain of FERM"/>
    <property type="match status" value="1"/>
</dbReference>
<dbReference type="InterPro" id="IPR013083">
    <property type="entry name" value="Znf_RING/FYVE/PHD"/>
</dbReference>
<dbReference type="GO" id="GO:0009887">
    <property type="term" value="P:animal organ morphogenesis"/>
    <property type="evidence" value="ECO:0007669"/>
    <property type="project" value="UniProtKB-ARBA"/>
</dbReference>
<dbReference type="GO" id="GO:0030182">
    <property type="term" value="P:neuron differentiation"/>
    <property type="evidence" value="ECO:0007669"/>
    <property type="project" value="UniProtKB-ARBA"/>
</dbReference>
<dbReference type="PROSITE" id="PS50089">
    <property type="entry name" value="ZF_RING_2"/>
    <property type="match status" value="1"/>
</dbReference>
<dbReference type="Gene3D" id="3.10.20.90">
    <property type="entry name" value="Phosphatidylinositol 3-kinase Catalytic Subunit, Chain A, domain 1"/>
    <property type="match status" value="1"/>
</dbReference>
<keyword evidence="9 13" id="KW-0863">Zinc-finger</keyword>
<evidence type="ECO:0000256" key="1">
    <source>
        <dbReference type="ARBA" id="ARBA00000900"/>
    </source>
</evidence>
<keyword evidence="10" id="KW-0833">Ubl conjugation pathway</keyword>
<protein>
    <recommendedName>
        <fullName evidence="5">RING-type E3 ubiquitin transferase</fullName>
        <ecNumber evidence="5">2.3.2.27</ecNumber>
    </recommendedName>
</protein>
<dbReference type="SMART" id="SM00184">
    <property type="entry name" value="RING"/>
    <property type="match status" value="1"/>
</dbReference>
<dbReference type="EC" id="2.3.2.27" evidence="5"/>
<evidence type="ECO:0000256" key="12">
    <source>
        <dbReference type="ARBA" id="ARBA00022949"/>
    </source>
</evidence>
<evidence type="ECO:0000256" key="7">
    <source>
        <dbReference type="ARBA" id="ARBA00022679"/>
    </source>
</evidence>
<evidence type="ECO:0000256" key="13">
    <source>
        <dbReference type="PROSITE-ProRule" id="PRU00175"/>
    </source>
</evidence>
<dbReference type="GO" id="GO:0016567">
    <property type="term" value="P:protein ubiquitination"/>
    <property type="evidence" value="ECO:0007669"/>
    <property type="project" value="UniProtKB-UniPathway"/>
</dbReference>
<dbReference type="InterPro" id="IPR019748">
    <property type="entry name" value="FERM_central"/>
</dbReference>
<dbReference type="PROSITE" id="PS50057">
    <property type="entry name" value="FERM_3"/>
    <property type="match status" value="1"/>
</dbReference>
<organism evidence="16">
    <name type="scientific">Corethrella appendiculata</name>
    <dbReference type="NCBI Taxonomy" id="1370023"/>
    <lineage>
        <taxon>Eukaryota</taxon>
        <taxon>Metazoa</taxon>
        <taxon>Ecdysozoa</taxon>
        <taxon>Arthropoda</taxon>
        <taxon>Hexapoda</taxon>
        <taxon>Insecta</taxon>
        <taxon>Pterygota</taxon>
        <taxon>Neoptera</taxon>
        <taxon>Endopterygota</taxon>
        <taxon>Diptera</taxon>
        <taxon>Nematocera</taxon>
        <taxon>Culicoidea</taxon>
        <taxon>Chaoboridae</taxon>
        <taxon>Corethrella</taxon>
    </lineage>
</organism>
<dbReference type="Pfam" id="PF13920">
    <property type="entry name" value="zf-C3HC4_3"/>
    <property type="match status" value="1"/>
</dbReference>
<dbReference type="GO" id="GO:0005737">
    <property type="term" value="C:cytoplasm"/>
    <property type="evidence" value="ECO:0007669"/>
    <property type="project" value="UniProtKB-SubCell"/>
</dbReference>
<dbReference type="InterPro" id="IPR000299">
    <property type="entry name" value="FERM_domain"/>
</dbReference>
<dbReference type="PANTHER" id="PTHR23280">
    <property type="entry name" value="4.1 G PROTEIN"/>
    <property type="match status" value="1"/>
</dbReference>
<dbReference type="SUPFAM" id="SSF50729">
    <property type="entry name" value="PH domain-like"/>
    <property type="match status" value="1"/>
</dbReference>
<feature type="domain" description="RING-type" evidence="15">
    <location>
        <begin position="438"/>
        <end position="473"/>
    </location>
</feature>
<feature type="domain" description="FERM" evidence="14">
    <location>
        <begin position="1"/>
        <end position="334"/>
    </location>
</feature>
<evidence type="ECO:0000256" key="11">
    <source>
        <dbReference type="ARBA" id="ARBA00022833"/>
    </source>
</evidence>
<dbReference type="Gene3D" id="3.30.40.10">
    <property type="entry name" value="Zinc/RING finger domain, C3HC4 (zinc finger)"/>
    <property type="match status" value="1"/>
</dbReference>
<dbReference type="InterPro" id="IPR018979">
    <property type="entry name" value="FERM_N"/>
</dbReference>
<comment type="subcellular location">
    <subcellularLocation>
        <location evidence="2">Cell junction</location>
    </subcellularLocation>
    <subcellularLocation>
        <location evidence="3">Cytoplasm</location>
    </subcellularLocation>
</comment>
<dbReference type="Pfam" id="PF00373">
    <property type="entry name" value="FERM_M"/>
    <property type="match status" value="1"/>
</dbReference>
<dbReference type="SMART" id="SM00295">
    <property type="entry name" value="B41"/>
    <property type="match status" value="1"/>
</dbReference>
<dbReference type="Gene3D" id="1.20.80.10">
    <property type="match status" value="1"/>
</dbReference>